<protein>
    <submittedName>
        <fullName evidence="2">Uncharacterized protein</fullName>
    </submittedName>
</protein>
<feature type="region of interest" description="Disordered" evidence="1">
    <location>
        <begin position="14"/>
        <end position="115"/>
    </location>
</feature>
<feature type="non-terminal residue" evidence="2">
    <location>
        <position position="1"/>
    </location>
</feature>
<dbReference type="EMBL" id="KZ988424">
    <property type="protein sequence ID" value="RKP12225.1"/>
    <property type="molecule type" value="Genomic_DNA"/>
</dbReference>
<accession>A0A4P9Y0E8</accession>
<dbReference type="OrthoDB" id="439808at2759"/>
<evidence type="ECO:0000313" key="3">
    <source>
        <dbReference type="Proteomes" id="UP000267251"/>
    </source>
</evidence>
<dbReference type="Proteomes" id="UP000267251">
    <property type="component" value="Unassembled WGS sequence"/>
</dbReference>
<gene>
    <name evidence="2" type="ORF">BJ684DRAFT_21223</name>
</gene>
<keyword evidence="3" id="KW-1185">Reference proteome</keyword>
<evidence type="ECO:0000313" key="2">
    <source>
        <dbReference type="EMBL" id="RKP12225.1"/>
    </source>
</evidence>
<evidence type="ECO:0000256" key="1">
    <source>
        <dbReference type="SAM" id="MobiDB-lite"/>
    </source>
</evidence>
<sequence length="115" mass="12284">PILLDGRKLRVEFGSAEAARRGAPWIHDPKGLNTQKAESRKRDYPEDEGEDHEAEGGGGGGRRARRRERHQGVGSGPRSFKSGPSSAPTGPPPGPERASAAVVPFTGTKITFDDE</sequence>
<reference evidence="3" key="1">
    <citation type="journal article" date="2018" name="Nat. Microbiol.">
        <title>Leveraging single-cell genomics to expand the fungal tree of life.</title>
        <authorList>
            <person name="Ahrendt S.R."/>
            <person name="Quandt C.A."/>
            <person name="Ciobanu D."/>
            <person name="Clum A."/>
            <person name="Salamov A."/>
            <person name="Andreopoulos B."/>
            <person name="Cheng J.F."/>
            <person name="Woyke T."/>
            <person name="Pelin A."/>
            <person name="Henrissat B."/>
            <person name="Reynolds N.K."/>
            <person name="Benny G.L."/>
            <person name="Smith M.E."/>
            <person name="James T.Y."/>
            <person name="Grigoriev I.V."/>
        </authorList>
    </citation>
    <scope>NUCLEOTIDE SEQUENCE [LARGE SCALE GENOMIC DNA]</scope>
</reference>
<proteinExistence type="predicted"/>
<name>A0A4P9Y0E8_9FUNG</name>
<dbReference type="AlphaFoldDB" id="A0A4P9Y0E8"/>
<organism evidence="2 3">
    <name type="scientific">Piptocephalis cylindrospora</name>
    <dbReference type="NCBI Taxonomy" id="1907219"/>
    <lineage>
        <taxon>Eukaryota</taxon>
        <taxon>Fungi</taxon>
        <taxon>Fungi incertae sedis</taxon>
        <taxon>Zoopagomycota</taxon>
        <taxon>Zoopagomycotina</taxon>
        <taxon>Zoopagomycetes</taxon>
        <taxon>Zoopagales</taxon>
        <taxon>Piptocephalidaceae</taxon>
        <taxon>Piptocephalis</taxon>
    </lineage>
</organism>